<dbReference type="InterPro" id="IPR036964">
    <property type="entry name" value="RASGEF_cat_dom_sf"/>
</dbReference>
<feature type="region of interest" description="Disordered" evidence="3">
    <location>
        <begin position="1139"/>
        <end position="1172"/>
    </location>
</feature>
<feature type="region of interest" description="Disordered" evidence="3">
    <location>
        <begin position="438"/>
        <end position="461"/>
    </location>
</feature>
<feature type="region of interest" description="Disordered" evidence="3">
    <location>
        <begin position="52"/>
        <end position="74"/>
    </location>
</feature>
<dbReference type="GO" id="GO:0005096">
    <property type="term" value="F:GTPase activator activity"/>
    <property type="evidence" value="ECO:0007669"/>
    <property type="project" value="UniProtKB-KW"/>
</dbReference>
<dbReference type="InterPro" id="IPR000651">
    <property type="entry name" value="Ras-like_Gua-exchang_fac_N"/>
</dbReference>
<feature type="compositionally biased region" description="Polar residues" evidence="3">
    <location>
        <begin position="1146"/>
        <end position="1156"/>
    </location>
</feature>
<feature type="compositionally biased region" description="Low complexity" evidence="3">
    <location>
        <begin position="208"/>
        <end position="228"/>
    </location>
</feature>
<name>A0A8H2X3H0_9AGAM</name>
<feature type="compositionally biased region" description="Basic residues" evidence="3">
    <location>
        <begin position="250"/>
        <end position="263"/>
    </location>
</feature>
<keyword evidence="1" id="KW-0343">GTPase activation</keyword>
<feature type="domain" description="Rho-GAP" evidence="5">
    <location>
        <begin position="1892"/>
        <end position="2089"/>
    </location>
</feature>
<feature type="compositionally biased region" description="Gly residues" evidence="3">
    <location>
        <begin position="325"/>
        <end position="334"/>
    </location>
</feature>
<feature type="region of interest" description="Disordered" evidence="3">
    <location>
        <begin position="201"/>
        <end position="334"/>
    </location>
</feature>
<dbReference type="SUPFAM" id="SSF48350">
    <property type="entry name" value="GTPase activation domain, GAP"/>
    <property type="match status" value="1"/>
</dbReference>
<evidence type="ECO:0000256" key="3">
    <source>
        <dbReference type="SAM" id="MobiDB-lite"/>
    </source>
</evidence>
<dbReference type="GO" id="GO:0005737">
    <property type="term" value="C:cytoplasm"/>
    <property type="evidence" value="ECO:0007669"/>
    <property type="project" value="TreeGrafter"/>
</dbReference>
<feature type="compositionally biased region" description="Basic and acidic residues" evidence="3">
    <location>
        <begin position="52"/>
        <end position="61"/>
    </location>
</feature>
<dbReference type="Gene3D" id="1.10.840.10">
    <property type="entry name" value="Ras guanine-nucleotide exchange factors catalytic domain"/>
    <property type="match status" value="1"/>
</dbReference>
<comment type="caution">
    <text evidence="6">The sequence shown here is derived from an EMBL/GenBank/DDBJ whole genome shotgun (WGS) entry which is preliminary data.</text>
</comment>
<feature type="region of interest" description="Disordered" evidence="3">
    <location>
        <begin position="2117"/>
        <end position="2165"/>
    </location>
</feature>
<dbReference type="GO" id="GO:0005085">
    <property type="term" value="F:guanyl-nucleotide exchange factor activity"/>
    <property type="evidence" value="ECO:0007669"/>
    <property type="project" value="UniProtKB-KW"/>
</dbReference>
<evidence type="ECO:0000256" key="2">
    <source>
        <dbReference type="PROSITE-ProRule" id="PRU00135"/>
    </source>
</evidence>
<dbReference type="SMART" id="SM00324">
    <property type="entry name" value="RhoGAP"/>
    <property type="match status" value="1"/>
</dbReference>
<feature type="compositionally biased region" description="Low complexity" evidence="3">
    <location>
        <begin position="285"/>
        <end position="299"/>
    </location>
</feature>
<proteinExistence type="predicted"/>
<dbReference type="PROSITE" id="PS50238">
    <property type="entry name" value="RHOGAP"/>
    <property type="match status" value="1"/>
</dbReference>
<organism evidence="6 7">
    <name type="scientific">Rhizoctonia solani</name>
    <dbReference type="NCBI Taxonomy" id="456999"/>
    <lineage>
        <taxon>Eukaryota</taxon>
        <taxon>Fungi</taxon>
        <taxon>Dikarya</taxon>
        <taxon>Basidiomycota</taxon>
        <taxon>Agaricomycotina</taxon>
        <taxon>Agaricomycetes</taxon>
        <taxon>Cantharellales</taxon>
        <taxon>Ceratobasidiaceae</taxon>
        <taxon>Rhizoctonia</taxon>
    </lineage>
</organism>
<feature type="compositionally biased region" description="Low complexity" evidence="3">
    <location>
        <begin position="62"/>
        <end position="72"/>
    </location>
</feature>
<evidence type="ECO:0000256" key="1">
    <source>
        <dbReference type="ARBA" id="ARBA00022468"/>
    </source>
</evidence>
<feature type="region of interest" description="Disordered" evidence="3">
    <location>
        <begin position="87"/>
        <end position="128"/>
    </location>
</feature>
<dbReference type="PANTHER" id="PTHR23176">
    <property type="entry name" value="RHO/RAC/CDC GTPASE-ACTIVATING PROTEIN"/>
    <property type="match status" value="1"/>
</dbReference>
<evidence type="ECO:0000313" key="6">
    <source>
        <dbReference type="EMBL" id="CAE6412186.1"/>
    </source>
</evidence>
<dbReference type="EMBL" id="CAJMWX010000312">
    <property type="protein sequence ID" value="CAE6412186.1"/>
    <property type="molecule type" value="Genomic_DNA"/>
</dbReference>
<dbReference type="Proteomes" id="UP000663888">
    <property type="component" value="Unassembled WGS sequence"/>
</dbReference>
<gene>
    <name evidence="6" type="ORF">RDB_LOCUS12746</name>
</gene>
<reference evidence="6" key="1">
    <citation type="submission" date="2021-01" db="EMBL/GenBank/DDBJ databases">
        <authorList>
            <person name="Kaushik A."/>
        </authorList>
    </citation>
    <scope>NUCLEOTIDE SEQUENCE</scope>
    <source>
        <strain evidence="6">AG4-R118</strain>
    </source>
</reference>
<keyword evidence="2" id="KW-0344">Guanine-nucleotide releasing factor</keyword>
<dbReference type="InterPro" id="IPR023578">
    <property type="entry name" value="Ras_GEF_dom_sf"/>
</dbReference>
<dbReference type="PROSITE" id="PS50212">
    <property type="entry name" value="RASGEF_NTER"/>
    <property type="match status" value="1"/>
</dbReference>
<dbReference type="InterPro" id="IPR050729">
    <property type="entry name" value="Rho-GAP"/>
</dbReference>
<feature type="region of interest" description="Disordered" evidence="3">
    <location>
        <begin position="143"/>
        <end position="169"/>
    </location>
</feature>
<evidence type="ECO:0000259" key="5">
    <source>
        <dbReference type="PROSITE" id="PS50238"/>
    </source>
</evidence>
<evidence type="ECO:0000313" key="7">
    <source>
        <dbReference type="Proteomes" id="UP000663888"/>
    </source>
</evidence>
<feature type="compositionally biased region" description="Polar residues" evidence="3">
    <location>
        <begin position="87"/>
        <end position="113"/>
    </location>
</feature>
<dbReference type="Pfam" id="PF00620">
    <property type="entry name" value="RhoGAP"/>
    <property type="match status" value="1"/>
</dbReference>
<dbReference type="Gene3D" id="1.20.870.10">
    <property type="entry name" value="Son of sevenless (SoS) protein Chain: S domain 1"/>
    <property type="match status" value="1"/>
</dbReference>
<feature type="domain" description="N-terminal Ras-GEF" evidence="4">
    <location>
        <begin position="1192"/>
        <end position="1360"/>
    </location>
</feature>
<sequence>MIMPKAVGVMDTSSGSVRLSRRYSGSQGPLLKRFSPDATSVALVDKLGMKRGERVSSKRGELSSSSSQRSVSPIGLSTILKPTKWFQRSNSSKSNLSPTVEGRTSLSKISNPTNPRPYAQETLTPTGSRSVLSLSMNRSTSQLALSIPQSSSGSVHSGPGTGDLRAASGKKWSKSVDDLSKFSPDSPISPSSLFSARIGEYRTGVQQPSGSTLLTSTSTTTRAPSSAGPGTIVFPTNTNARTEEEETNSKKHGRSHSFGRHHPSNTQPAPSATVPVPVPRLPTKSSSSLKAAQAANARSGHQMVTSLNPVGAPSRPSYERSPGSGEKGVGNVGGANPGYNVRAFGFPFAMTHKPSSSPPQIVLSSALESGSNATLATAKASKRSSQMILQQGFLMRLDHPSQPEKGKAFKGVLTGNKLQLYKPPSDKAAELKELFPEGLVPKDIEEEDEEPESVSPGGAAANRAKRKYWGRARHPELQLVNEDRELQGTLDALVHEVVFGATLDSRADKEIFAQTVMLCLPNALPQRSDFDEAFMRYLGSAFRTLGQDERCGEATEEKKAEEKEWLEWLVGTYVLLYGGLASDGWDDWLETVDLQLDSCVIRAKEAPGGLAASPYVGVFSPRPNEADTFGSIPTSSPQLGASASMYSLAPPPGTVIPVNAITPETISEFLARPSKLGNTLDRDRLSRDVFLKVPSGTIAKALRVLNQIFLVQAVYDCDVGLSPSRYFRLPRGTDPASLFSGSDDVPHWLTRLVMTQVLSPDMVGHELPASDTAGSIGVAAGHAVGIIPEGVKVSRTHTRASVLCKWIRLGELARVNGDECTWRAIQAAVCSRAIARLERVFRRMSDEEREIVSVWAREERIIQQDHRCTPWEADVRERIGHEMERSRVKGGSLWRVKPFKTAWGMVQEVEAMWSKCIGGVLPLGDSDMEDVVGLVRYFWRHAEDEELVKSKHIADYNGLSFAIEPRRNRHYAPHFFRNKGTQSTHPLMPLLFPELMPTVNMLDRTHIVRGKKLSSTAHGEGTGPVEMTQEHIQEVVTRTRAFQSGGKGQSKGKEVRLLGEDLGETTLTVFEGELVLKLVKEEKSTGERVLSRSTTMLRTVSRPASLTEEDTFDELSAGLSGILSPNISGALSPGSAALRLERKPSRSPSIRATPSSHLERKQSAVRSRRSSLPSISQRTSLVVTEASGEPPLRALVSSGSLEKLVDVLVSGLEEVGMQTSPADDNGETSLREGRTRGVRVDHAEYCRIFWGVFRSFVTPMVLFEMIQKRFQNAAKKKSFTSSNLVRFSSTSSPDETEDDDHYRAEVIQTLTNWIVEGGGGQDLLDDTDFYDSMYKFLFHSESAQLESLRQLFRRVTRRPNMETVSVPSTGHLSTGFGSAVPSLDDVDPEALADNLDAIAAAALKPVTLTDLIVALDLFETQSVDKLGWYVVSDLPSAGDDTPIQNIYTQLQEVDTSPLISEMGPEKFIRNLPSSIRSVFRAHDIVRRWALMNIVTPRLGVQVRQERIELFLRTIEVCRLRTADSPSAQDICQPSIRTFTETALGAALCSPESRLFTRAWQEVGAARGASIESLSSLLSVRRVQKIRSPRRMTADMGWLIECLLELSCLPDKSCEGGSGVELLNFDKRRYLFNLMSNVPNLQPGRKQQLRSNTHRADVDRMTNMQREVAELYYEARVIREEAHKENTHTAPHHAPPRKIIRPFHRLVIEQNEKNRRDKYARERLQKEIRNERLITERRDDNIAKAMLPKGGHGQRKKSRSMSGFFTMLRPISSAWSGDKFHDKMMKPRTLQELDFEPTGKPSIVLNVANAQVQDFVNNHRSFIMRLRTEDGALYYLQALDHHEAARWLAVLQETSLTYAKRRLTYQAGKSDPAEAGAPSFNTTTKHPNPVYGVPLEELLEREYGSPPPADAVPHIIKICIQEVESRGLTEPGIYRLVPSTTELAQLRDMFDSGAAFEGKLDPHTDIMAYSSALKAWFRSLPECIFTDALYNDFIAAAREPDGNAKAAKLHDLVFSLPNSNFQLLKVMFEHLDHVMECESDNHMSADNIATCLAQSLIFPPGGTGGSIFPINLGEHHQLVKCLILQNNQVFQEMAEEGEPEVLMDDDDAYEHIIEEQAVASDSEEELEDLPITRASTSRLNMFDDDEFTTGVTQRVSESRSRNRAGS</sequence>
<dbReference type="InterPro" id="IPR008936">
    <property type="entry name" value="Rho_GTPase_activation_prot"/>
</dbReference>
<dbReference type="SUPFAM" id="SSF48366">
    <property type="entry name" value="Ras GEF"/>
    <property type="match status" value="1"/>
</dbReference>
<accession>A0A8H2X3H0</accession>
<dbReference type="InterPro" id="IPR000198">
    <property type="entry name" value="RhoGAP_dom"/>
</dbReference>
<dbReference type="InterPro" id="IPR011993">
    <property type="entry name" value="PH-like_dom_sf"/>
</dbReference>
<dbReference type="PANTHER" id="PTHR23176:SF129">
    <property type="entry name" value="RHO GTPASE ACTIVATING PROTEIN AT 16F, ISOFORM E-RELATED"/>
    <property type="match status" value="1"/>
</dbReference>
<protein>
    <submittedName>
        <fullName evidence="6">Uncharacterized protein</fullName>
    </submittedName>
</protein>
<dbReference type="Gene3D" id="2.30.29.30">
    <property type="entry name" value="Pleckstrin-homology domain (PH domain)/Phosphotyrosine-binding domain (PTB)"/>
    <property type="match status" value="1"/>
</dbReference>
<dbReference type="SUPFAM" id="SSF50729">
    <property type="entry name" value="PH domain-like"/>
    <property type="match status" value="1"/>
</dbReference>
<dbReference type="CDD" id="cd00159">
    <property type="entry name" value="RhoGAP"/>
    <property type="match status" value="1"/>
</dbReference>
<dbReference type="GO" id="GO:0007264">
    <property type="term" value="P:small GTPase-mediated signal transduction"/>
    <property type="evidence" value="ECO:0007669"/>
    <property type="project" value="InterPro"/>
</dbReference>
<dbReference type="Gene3D" id="1.10.555.10">
    <property type="entry name" value="Rho GTPase activation protein"/>
    <property type="match status" value="1"/>
</dbReference>
<feature type="compositionally biased region" description="Polar residues" evidence="3">
    <location>
        <begin position="143"/>
        <end position="155"/>
    </location>
</feature>
<evidence type="ECO:0000259" key="4">
    <source>
        <dbReference type="PROSITE" id="PS50212"/>
    </source>
</evidence>